<dbReference type="HOGENOM" id="CLU_798586_0_0_0"/>
<keyword evidence="5" id="KW-1185">Reference proteome</keyword>
<dbReference type="STRING" id="243230.DR_2600"/>
<dbReference type="SUPFAM" id="SSF55797">
    <property type="entry name" value="PR-1-like"/>
    <property type="match status" value="1"/>
</dbReference>
<reference evidence="4 5" key="1">
    <citation type="journal article" date="1999" name="Science">
        <title>Genome sequence of the radioresistant bacterium Deinococcus radiodurans R1.</title>
        <authorList>
            <person name="White O."/>
            <person name="Eisen J.A."/>
            <person name="Heidelberg J.F."/>
            <person name="Hickey E.K."/>
            <person name="Peterson J.D."/>
            <person name="Dodson R.J."/>
            <person name="Haft D.H."/>
            <person name="Gwinn M.L."/>
            <person name="Nelson W.C."/>
            <person name="Richardson D.L."/>
            <person name="Moffat K.S."/>
            <person name="Qin H."/>
            <person name="Jiang L."/>
            <person name="Pamphile W."/>
            <person name="Crosby M."/>
            <person name="Shen M."/>
            <person name="Vamathevan J.J."/>
            <person name="Lam P."/>
            <person name="McDonald L."/>
            <person name="Utterback T."/>
            <person name="Zalewski C."/>
            <person name="Makarova K.S."/>
            <person name="Aravind L."/>
            <person name="Daly M.J."/>
            <person name="Minton K.W."/>
            <person name="Fleischmann R.D."/>
            <person name="Ketchum K.A."/>
            <person name="Nelson K.E."/>
            <person name="Salzberg S."/>
            <person name="Smith H.O."/>
            <person name="Venter J.C."/>
            <person name="Fraser C.M."/>
        </authorList>
    </citation>
    <scope>NUCLEOTIDE SEQUENCE [LARGE SCALE GENOMIC DNA]</scope>
    <source>
        <strain evidence="5">ATCC 13939 / DSM 20539 / JCM 16871 / LMG 4051 / NBRC 15346 / NCIMB 9279 / R1 / VKM B-1422</strain>
    </source>
</reference>
<organism evidence="4 5">
    <name type="scientific">Deinococcus radiodurans (strain ATCC 13939 / DSM 20539 / JCM 16871 / CCUG 27074 / LMG 4051 / NBRC 15346 / NCIMB 9279 / VKM B-1422 / R1)</name>
    <dbReference type="NCBI Taxonomy" id="243230"/>
    <lineage>
        <taxon>Bacteria</taxon>
        <taxon>Thermotogati</taxon>
        <taxon>Deinococcota</taxon>
        <taxon>Deinococci</taxon>
        <taxon>Deinococcales</taxon>
        <taxon>Deinococcaceae</taxon>
        <taxon>Deinococcus</taxon>
    </lineage>
</organism>
<dbReference type="AlphaFoldDB" id="Q9RR94"/>
<evidence type="ECO:0000256" key="2">
    <source>
        <dbReference type="SAM" id="SignalP"/>
    </source>
</evidence>
<feature type="chain" id="PRO_5009974192" description="SCP domain-containing protein" evidence="2">
    <location>
        <begin position="22"/>
        <end position="347"/>
    </location>
</feature>
<evidence type="ECO:0000259" key="3">
    <source>
        <dbReference type="Pfam" id="PF00188"/>
    </source>
</evidence>
<evidence type="ECO:0000313" key="5">
    <source>
        <dbReference type="Proteomes" id="UP000002524"/>
    </source>
</evidence>
<accession>Q9RR94</accession>
<dbReference type="Proteomes" id="UP000002524">
    <property type="component" value="Chromosome 1"/>
</dbReference>
<dbReference type="GeneID" id="69518853"/>
<proteinExistence type="predicted"/>
<evidence type="ECO:0000256" key="1">
    <source>
        <dbReference type="SAM" id="MobiDB-lite"/>
    </source>
</evidence>
<gene>
    <name evidence="4" type="ordered locus">DR_2600</name>
</gene>
<dbReference type="OrthoDB" id="68195at2"/>
<feature type="signal peptide" evidence="2">
    <location>
        <begin position="1"/>
        <end position="21"/>
    </location>
</feature>
<dbReference type="PANTHER" id="PTHR31157">
    <property type="entry name" value="SCP DOMAIN-CONTAINING PROTEIN"/>
    <property type="match status" value="1"/>
</dbReference>
<dbReference type="KEGG" id="dra:DR_2600"/>
<name>Q9RR94_DEIRA</name>
<dbReference type="eggNOG" id="COG2340">
    <property type="taxonomic scope" value="Bacteria"/>
</dbReference>
<dbReference type="Gene3D" id="3.40.33.10">
    <property type="entry name" value="CAP"/>
    <property type="match status" value="1"/>
</dbReference>
<protein>
    <recommendedName>
        <fullName evidence="3">SCP domain-containing protein</fullName>
    </recommendedName>
</protein>
<dbReference type="InterPro" id="IPR014044">
    <property type="entry name" value="CAP_dom"/>
</dbReference>
<dbReference type="PIR" id="H75253">
    <property type="entry name" value="H75253"/>
</dbReference>
<feature type="region of interest" description="Disordered" evidence="1">
    <location>
        <begin position="179"/>
        <end position="210"/>
    </location>
</feature>
<dbReference type="InParanoid" id="Q9RR94"/>
<dbReference type="PaxDb" id="243230-DR_2600"/>
<dbReference type="CDD" id="cd05379">
    <property type="entry name" value="CAP_bacterial"/>
    <property type="match status" value="1"/>
</dbReference>
<dbReference type="RefSeq" id="WP_010889224.1">
    <property type="nucleotide sequence ID" value="NC_001263.1"/>
</dbReference>
<sequence>MRRLSLLLVALLGGVAPLARAQVQVIPFPGPAPAPVAPAPAPVPPPPPSAPAAAPALPVAPAPAPVAQSTCAPALPALHLAAADIAAGADAYRAVTNRAGAPSQFRYWKVSPAQLPATVRELCQRGFVGYGTAPSGSLMIVLGARWPGGTPAEASAPASPVAAAPAPVAAAPVVLAPAAPAPAAPAPSSRPPTSPTLSSPPVTAAAPAAPVPGPLGELLAGINAARTQGRRCGGVQRPPVPPLVVDARLSKAAQEHAEAMVAQGFAEHVNPRTRSTPESRARAQGFSGRVSENIRYGTPTVDGALIWWLGSAVHCTSLMSRDWTHMGAGSAVQNDQSSFWVLVLGRE</sequence>
<evidence type="ECO:0000313" key="4">
    <source>
        <dbReference type="EMBL" id="AAF12144.1"/>
    </source>
</evidence>
<dbReference type="InterPro" id="IPR035940">
    <property type="entry name" value="CAP_sf"/>
</dbReference>
<feature type="compositionally biased region" description="Low complexity" evidence="1">
    <location>
        <begin position="195"/>
        <end position="210"/>
    </location>
</feature>
<dbReference type="PANTHER" id="PTHR31157:SF1">
    <property type="entry name" value="SCP DOMAIN-CONTAINING PROTEIN"/>
    <property type="match status" value="1"/>
</dbReference>
<dbReference type="PATRIC" id="fig|243230.17.peg.2846"/>
<dbReference type="EMBL" id="AE000513">
    <property type="protein sequence ID" value="AAF12144.1"/>
    <property type="molecule type" value="Genomic_DNA"/>
</dbReference>
<dbReference type="Pfam" id="PF00188">
    <property type="entry name" value="CAP"/>
    <property type="match status" value="1"/>
</dbReference>
<dbReference type="EnsemblBacteria" id="AAF12144">
    <property type="protein sequence ID" value="AAF12144"/>
    <property type="gene ID" value="DR_2600"/>
</dbReference>
<feature type="compositionally biased region" description="Pro residues" evidence="1">
    <location>
        <begin position="179"/>
        <end position="194"/>
    </location>
</feature>
<keyword evidence="2" id="KW-0732">Signal</keyword>
<feature type="domain" description="SCP" evidence="3">
    <location>
        <begin position="222"/>
        <end position="343"/>
    </location>
</feature>